<proteinExistence type="predicted"/>
<reference evidence="2" key="1">
    <citation type="journal article" date="2019" name="bioRxiv">
        <title>The Genome of the Zebra Mussel, Dreissena polymorpha: A Resource for Invasive Species Research.</title>
        <authorList>
            <person name="McCartney M.A."/>
            <person name="Auch B."/>
            <person name="Kono T."/>
            <person name="Mallez S."/>
            <person name="Zhang Y."/>
            <person name="Obille A."/>
            <person name="Becker A."/>
            <person name="Abrahante J.E."/>
            <person name="Garbe J."/>
            <person name="Badalamenti J.P."/>
            <person name="Herman A."/>
            <person name="Mangelson H."/>
            <person name="Liachko I."/>
            <person name="Sullivan S."/>
            <person name="Sone E.D."/>
            <person name="Koren S."/>
            <person name="Silverstein K.A.T."/>
            <person name="Beckman K.B."/>
            <person name="Gohl D.M."/>
        </authorList>
    </citation>
    <scope>NUCLEOTIDE SEQUENCE</scope>
    <source>
        <strain evidence="2">Duluth1</strain>
        <tissue evidence="2">Whole animal</tissue>
    </source>
</reference>
<comment type="caution">
    <text evidence="2">The sequence shown here is derived from an EMBL/GenBank/DDBJ whole genome shotgun (WGS) entry which is preliminary data.</text>
</comment>
<evidence type="ECO:0000313" key="3">
    <source>
        <dbReference type="Proteomes" id="UP000828390"/>
    </source>
</evidence>
<dbReference type="EMBL" id="JAIWYP010000011">
    <property type="protein sequence ID" value="KAH3735525.1"/>
    <property type="molecule type" value="Genomic_DNA"/>
</dbReference>
<dbReference type="AlphaFoldDB" id="A0A9D4CYV9"/>
<dbReference type="Proteomes" id="UP000828390">
    <property type="component" value="Unassembled WGS sequence"/>
</dbReference>
<feature type="region of interest" description="Disordered" evidence="1">
    <location>
        <begin position="1"/>
        <end position="135"/>
    </location>
</feature>
<feature type="compositionally biased region" description="Polar residues" evidence="1">
    <location>
        <begin position="51"/>
        <end position="62"/>
    </location>
</feature>
<feature type="compositionally biased region" description="Basic and acidic residues" evidence="1">
    <location>
        <begin position="1"/>
        <end position="49"/>
    </location>
</feature>
<keyword evidence="3" id="KW-1185">Reference proteome</keyword>
<accession>A0A9D4CYV9</accession>
<reference evidence="2" key="2">
    <citation type="submission" date="2020-11" db="EMBL/GenBank/DDBJ databases">
        <authorList>
            <person name="McCartney M.A."/>
            <person name="Auch B."/>
            <person name="Kono T."/>
            <person name="Mallez S."/>
            <person name="Becker A."/>
            <person name="Gohl D.M."/>
            <person name="Silverstein K.A.T."/>
            <person name="Koren S."/>
            <person name="Bechman K.B."/>
            <person name="Herman A."/>
            <person name="Abrahante J.E."/>
            <person name="Garbe J."/>
        </authorList>
    </citation>
    <scope>NUCLEOTIDE SEQUENCE</scope>
    <source>
        <strain evidence="2">Duluth1</strain>
        <tissue evidence="2">Whole animal</tissue>
    </source>
</reference>
<gene>
    <name evidence="2" type="ORF">DPMN_042060</name>
</gene>
<feature type="compositionally biased region" description="Low complexity" evidence="1">
    <location>
        <begin position="123"/>
        <end position="135"/>
    </location>
</feature>
<sequence length="173" mass="19386">MDGGWRKGLEILRGMDKKWESRERSVSRDKRTVVEKSTRTERQVEREDSSSVDQLEKGTSSKVAAEEERQKGTEKGLKRRRQESEGDQDFDHRDNIELDEEAVSERNMVPDRDRVVSPIGEISSSSSSSLSSASSCSSAVLSSSSRLKDRVFRILQKGLVHVSACEKGLVIGK</sequence>
<name>A0A9D4CYV9_DREPO</name>
<evidence type="ECO:0000256" key="1">
    <source>
        <dbReference type="SAM" id="MobiDB-lite"/>
    </source>
</evidence>
<organism evidence="2 3">
    <name type="scientific">Dreissena polymorpha</name>
    <name type="common">Zebra mussel</name>
    <name type="synonym">Mytilus polymorpha</name>
    <dbReference type="NCBI Taxonomy" id="45954"/>
    <lineage>
        <taxon>Eukaryota</taxon>
        <taxon>Metazoa</taxon>
        <taxon>Spiralia</taxon>
        <taxon>Lophotrochozoa</taxon>
        <taxon>Mollusca</taxon>
        <taxon>Bivalvia</taxon>
        <taxon>Autobranchia</taxon>
        <taxon>Heteroconchia</taxon>
        <taxon>Euheterodonta</taxon>
        <taxon>Imparidentia</taxon>
        <taxon>Neoheterodontei</taxon>
        <taxon>Myida</taxon>
        <taxon>Dreissenoidea</taxon>
        <taxon>Dreissenidae</taxon>
        <taxon>Dreissena</taxon>
    </lineage>
</organism>
<feature type="compositionally biased region" description="Basic and acidic residues" evidence="1">
    <location>
        <begin position="64"/>
        <end position="76"/>
    </location>
</feature>
<protein>
    <submittedName>
        <fullName evidence="2">Uncharacterized protein</fullName>
    </submittedName>
</protein>
<evidence type="ECO:0000313" key="2">
    <source>
        <dbReference type="EMBL" id="KAH3735525.1"/>
    </source>
</evidence>